<feature type="region of interest" description="Disordered" evidence="1">
    <location>
        <begin position="293"/>
        <end position="317"/>
    </location>
</feature>
<evidence type="ECO:0000313" key="3">
    <source>
        <dbReference type="Proteomes" id="UP001498476"/>
    </source>
</evidence>
<comment type="caution">
    <text evidence="2">The sequence shown here is derived from an EMBL/GenBank/DDBJ whole genome shotgun (WGS) entry which is preliminary data.</text>
</comment>
<feature type="compositionally biased region" description="Basic and acidic residues" evidence="1">
    <location>
        <begin position="293"/>
        <end position="303"/>
    </location>
</feature>
<accession>A0ABR1GRK3</accession>
<dbReference type="Proteomes" id="UP001498476">
    <property type="component" value="Unassembled WGS sequence"/>
</dbReference>
<keyword evidence="3" id="KW-1185">Reference proteome</keyword>
<sequence>MTRLYGVDFTCEMCHRPGPFGWVYRCIQDRDELIEQAASKGYSTAFDELGQSFTEEFGIRKRSPAAREDKLSFFNEVTPAQMAEYRPDQVATILRQREDLQNVIEKERLRKNSAVLVGPFRQTNGIDERAQDANYSSRWICADDEECQYKVCPFCRPSYADRSALSLNAVARGELSPTAATGFGFHVLGERPVVDANILKRLGLRPPPVSARSDTSFGDSSFASTLSMSMMEMLDDQIARSYGLWEDIQNESRIDHETFLSLMPSIPVQLKHAPACTNLGALPTCTELDKHLEEENEATDKKTGRSTLPSDSVRPRHPINRYKIDCVVMEQTGSVATPEVDDSTDYLVKISGPRTEAQDSLDFD</sequence>
<evidence type="ECO:0000313" key="2">
    <source>
        <dbReference type="EMBL" id="KAK7408079.1"/>
    </source>
</evidence>
<reference evidence="2 3" key="1">
    <citation type="journal article" date="2025" name="Microbiol. Resour. Announc.">
        <title>Draft genome sequences for Neonectria magnoliae and Neonectria punicea, canker pathogens of Liriodendron tulipifera and Acer saccharum in West Virginia.</title>
        <authorList>
            <person name="Petronek H.M."/>
            <person name="Kasson M.T."/>
            <person name="Metheny A.M."/>
            <person name="Stauder C.M."/>
            <person name="Lovett B."/>
            <person name="Lynch S.C."/>
            <person name="Garnas J.R."/>
            <person name="Kasson L.R."/>
            <person name="Stajich J.E."/>
        </authorList>
    </citation>
    <scope>NUCLEOTIDE SEQUENCE [LARGE SCALE GENOMIC DNA]</scope>
    <source>
        <strain evidence="2 3">NRRL 64653</strain>
    </source>
</reference>
<dbReference type="EMBL" id="JAZAVJ010000199">
    <property type="protein sequence ID" value="KAK7408079.1"/>
    <property type="molecule type" value="Genomic_DNA"/>
</dbReference>
<protein>
    <submittedName>
        <fullName evidence="2">Uncharacterized protein</fullName>
    </submittedName>
</protein>
<proteinExistence type="predicted"/>
<name>A0ABR1GRK3_9HYPO</name>
<evidence type="ECO:0000256" key="1">
    <source>
        <dbReference type="SAM" id="MobiDB-lite"/>
    </source>
</evidence>
<gene>
    <name evidence="2" type="ORF">QQX98_009734</name>
</gene>
<organism evidence="2 3">
    <name type="scientific">Neonectria punicea</name>
    <dbReference type="NCBI Taxonomy" id="979145"/>
    <lineage>
        <taxon>Eukaryota</taxon>
        <taxon>Fungi</taxon>
        <taxon>Dikarya</taxon>
        <taxon>Ascomycota</taxon>
        <taxon>Pezizomycotina</taxon>
        <taxon>Sordariomycetes</taxon>
        <taxon>Hypocreomycetidae</taxon>
        <taxon>Hypocreales</taxon>
        <taxon>Nectriaceae</taxon>
        <taxon>Neonectria</taxon>
    </lineage>
</organism>